<evidence type="ECO:0000256" key="5">
    <source>
        <dbReference type="ARBA" id="ARBA00022980"/>
    </source>
</evidence>
<dbReference type="GO" id="GO:0022625">
    <property type="term" value="C:cytosolic large ribosomal subunit"/>
    <property type="evidence" value="ECO:0007669"/>
    <property type="project" value="TreeGrafter"/>
</dbReference>
<keyword evidence="3" id="KW-0699">rRNA-binding</keyword>
<dbReference type="PANTHER" id="PTHR11229">
    <property type="entry name" value="50S RIBOSOMAL PROTEIN L3"/>
    <property type="match status" value="1"/>
</dbReference>
<dbReference type="GO" id="GO:0006412">
    <property type="term" value="P:translation"/>
    <property type="evidence" value="ECO:0007669"/>
    <property type="project" value="InterPro"/>
</dbReference>
<dbReference type="InterPro" id="IPR001848">
    <property type="entry name" value="Ribosomal_uS10"/>
</dbReference>
<dbReference type="PRINTS" id="PR00971">
    <property type="entry name" value="RIBOSOMALS10"/>
</dbReference>
<dbReference type="Pfam" id="PF00338">
    <property type="entry name" value="Ribosomal_S10"/>
    <property type="match status" value="1"/>
</dbReference>
<dbReference type="InterPro" id="IPR019927">
    <property type="entry name" value="Ribosomal_uL3_bac/org-type"/>
</dbReference>
<dbReference type="Pfam" id="PF00297">
    <property type="entry name" value="Ribosomal_L3"/>
    <property type="match status" value="1"/>
</dbReference>
<feature type="non-terminal residue" evidence="8">
    <location>
        <position position="228"/>
    </location>
</feature>
<dbReference type="NCBIfam" id="TIGR01049">
    <property type="entry name" value="rpsJ_bact"/>
    <property type="match status" value="1"/>
</dbReference>
<evidence type="ECO:0000313" key="8">
    <source>
        <dbReference type="EMBL" id="GAI37003.1"/>
    </source>
</evidence>
<dbReference type="GO" id="GO:0003735">
    <property type="term" value="F:structural constituent of ribosome"/>
    <property type="evidence" value="ECO:0007669"/>
    <property type="project" value="InterPro"/>
</dbReference>
<dbReference type="SMART" id="SM01403">
    <property type="entry name" value="Ribosomal_S10"/>
    <property type="match status" value="1"/>
</dbReference>
<organism evidence="8">
    <name type="scientific">marine sediment metagenome</name>
    <dbReference type="NCBI Taxonomy" id="412755"/>
    <lineage>
        <taxon>unclassified sequences</taxon>
        <taxon>metagenomes</taxon>
        <taxon>ecological metagenomes</taxon>
    </lineage>
</organism>
<keyword evidence="5" id="KW-0689">Ribosomal protein</keyword>
<keyword evidence="6" id="KW-0687">Ribonucleoprotein</keyword>
<name>X1N0D0_9ZZZZ</name>
<dbReference type="AlphaFoldDB" id="X1N0D0"/>
<evidence type="ECO:0000256" key="6">
    <source>
        <dbReference type="ARBA" id="ARBA00023274"/>
    </source>
</evidence>
<comment type="caution">
    <text evidence="8">The sequence shown here is derived from an EMBL/GenBank/DDBJ whole genome shotgun (WGS) entry which is preliminary data.</text>
</comment>
<dbReference type="NCBIfam" id="NF001861">
    <property type="entry name" value="PRK00596.1"/>
    <property type="match status" value="1"/>
</dbReference>
<dbReference type="GO" id="GO:0019843">
    <property type="term" value="F:rRNA binding"/>
    <property type="evidence" value="ECO:0007669"/>
    <property type="project" value="UniProtKB-KW"/>
</dbReference>
<dbReference type="PANTHER" id="PTHR11229:SF16">
    <property type="entry name" value="LARGE RIBOSOMAL SUBUNIT PROTEIN UL3C"/>
    <property type="match status" value="1"/>
</dbReference>
<dbReference type="SUPFAM" id="SSF50447">
    <property type="entry name" value="Translation proteins"/>
    <property type="match status" value="1"/>
</dbReference>
<dbReference type="InterPro" id="IPR009000">
    <property type="entry name" value="Transl_B-barrel_sf"/>
</dbReference>
<dbReference type="Gene3D" id="3.30.160.810">
    <property type="match status" value="1"/>
</dbReference>
<dbReference type="InterPro" id="IPR044892">
    <property type="entry name" value="Ribosomal_L3_dom_3_arc_sf"/>
</dbReference>
<dbReference type="Gene3D" id="4.10.960.10">
    <property type="entry name" value="Ribosomal protein L3, domain 3"/>
    <property type="match status" value="1"/>
</dbReference>
<dbReference type="NCBIfam" id="TIGR03625">
    <property type="entry name" value="L3_bact"/>
    <property type="match status" value="1"/>
</dbReference>
<comment type="similarity">
    <text evidence="1">Belongs to the universal ribosomal protein uL3 family.</text>
</comment>
<dbReference type="SUPFAM" id="SSF54999">
    <property type="entry name" value="Ribosomal protein S10"/>
    <property type="match status" value="1"/>
</dbReference>
<feature type="domain" description="Small ribosomal subunit protein uS10" evidence="7">
    <location>
        <begin position="14"/>
        <end position="127"/>
    </location>
</feature>
<evidence type="ECO:0000256" key="4">
    <source>
        <dbReference type="ARBA" id="ARBA00022884"/>
    </source>
</evidence>
<proteinExistence type="inferred from homology"/>
<protein>
    <recommendedName>
        <fullName evidence="7">Small ribosomal subunit protein uS10 domain-containing protein</fullName>
    </recommendedName>
</protein>
<evidence type="ECO:0000256" key="1">
    <source>
        <dbReference type="ARBA" id="ARBA00006540"/>
    </source>
</evidence>
<evidence type="ECO:0000256" key="3">
    <source>
        <dbReference type="ARBA" id="ARBA00022730"/>
    </source>
</evidence>
<reference evidence="8" key="1">
    <citation type="journal article" date="2014" name="Front. Microbiol.">
        <title>High frequency of phylogenetically diverse reductive dehalogenase-homologous genes in deep subseafloor sedimentary metagenomes.</title>
        <authorList>
            <person name="Kawai M."/>
            <person name="Futagami T."/>
            <person name="Toyoda A."/>
            <person name="Takaki Y."/>
            <person name="Nishi S."/>
            <person name="Hori S."/>
            <person name="Arai W."/>
            <person name="Tsubouchi T."/>
            <person name="Morono Y."/>
            <person name="Uchiyama I."/>
            <person name="Ito T."/>
            <person name="Fujiyama A."/>
            <person name="Inagaki F."/>
            <person name="Takami H."/>
        </authorList>
    </citation>
    <scope>NUCLEOTIDE SEQUENCE</scope>
    <source>
        <strain evidence="8">Expedition CK06-06</strain>
    </source>
</reference>
<keyword evidence="4" id="KW-0694">RNA-binding</keyword>
<gene>
    <name evidence="8" type="ORF">S06H3_51524</name>
</gene>
<dbReference type="EMBL" id="BARV01032701">
    <property type="protein sequence ID" value="GAI37003.1"/>
    <property type="molecule type" value="Genomic_DNA"/>
</dbReference>
<evidence type="ECO:0000259" key="7">
    <source>
        <dbReference type="SMART" id="SM01403"/>
    </source>
</evidence>
<dbReference type="HAMAP" id="MF_00508">
    <property type="entry name" value="Ribosomal_uS10"/>
    <property type="match status" value="1"/>
</dbReference>
<sequence length="228" mass="25703">MRAKQKEEIKSKLRVKLKSYDNKVIDNSTRQIVEIGLRSGVSIVGPIPLPTEIHKYTVNRSSFIHKNAREQFEMRIHKRLIEILDPNQKGEDGKVIPVTLIEAGPCFVTQLKEKEKDGYEAVQIGFEKKDKTKKSEKGKGFRYLREQRTENREQLKVGDKIDVSAFKEGDKVKISGISKGKGFQGAVKRWGFSGMGASHGVKHEHRTLGSVGSTDAARVFKGKKIRAN</sequence>
<accession>X1N0D0</accession>
<dbReference type="InterPro" id="IPR027486">
    <property type="entry name" value="Ribosomal_uS10_dom"/>
</dbReference>
<dbReference type="InterPro" id="IPR036838">
    <property type="entry name" value="Ribosomal_uS10_dom_sf"/>
</dbReference>
<comment type="similarity">
    <text evidence="2">Belongs to the universal ribosomal protein uS10 family.</text>
</comment>
<dbReference type="Gene3D" id="3.30.70.600">
    <property type="entry name" value="Ribosomal protein S10 domain"/>
    <property type="match status" value="1"/>
</dbReference>
<evidence type="ECO:0000256" key="2">
    <source>
        <dbReference type="ARBA" id="ARBA00007102"/>
    </source>
</evidence>
<dbReference type="InterPro" id="IPR000597">
    <property type="entry name" value="Ribosomal_uL3"/>
</dbReference>